<dbReference type="EMBL" id="BMAW01080065">
    <property type="protein sequence ID" value="GFU17942.1"/>
    <property type="molecule type" value="Genomic_DNA"/>
</dbReference>
<sequence>MYENNLSKIKYSMHWRGWEMVFATVNRTTVLVASPPPKYVSAHSSVISSLGLAVASNTISTLEYLKVQNLRRYSIFLVKGIEIHRQMTEILASMDTENICV</sequence>
<dbReference type="EMBL" id="BMAW01019873">
    <property type="protein sequence ID" value="GFT65534.1"/>
    <property type="molecule type" value="Genomic_DNA"/>
</dbReference>
<evidence type="ECO:0000313" key="4">
    <source>
        <dbReference type="EMBL" id="GFU58983.1"/>
    </source>
</evidence>
<protein>
    <submittedName>
        <fullName evidence="3">Uncharacterized protein</fullName>
    </submittedName>
</protein>
<proteinExistence type="predicted"/>
<dbReference type="Proteomes" id="UP000887013">
    <property type="component" value="Unassembled WGS sequence"/>
</dbReference>
<gene>
    <name evidence="1" type="ORF">NPIL_258201</name>
    <name evidence="2" type="ORF">NPIL_319841</name>
    <name evidence="4" type="ORF">NPIL_38351</name>
    <name evidence="3" type="ORF">NPIL_682211</name>
</gene>
<evidence type="ECO:0000313" key="2">
    <source>
        <dbReference type="EMBL" id="GFT65534.1"/>
    </source>
</evidence>
<comment type="caution">
    <text evidence="3">The sequence shown here is derived from an EMBL/GenBank/DDBJ whole genome shotgun (WGS) entry which is preliminary data.</text>
</comment>
<organism evidence="3 5">
    <name type="scientific">Nephila pilipes</name>
    <name type="common">Giant wood spider</name>
    <name type="synonym">Nephila maculata</name>
    <dbReference type="NCBI Taxonomy" id="299642"/>
    <lineage>
        <taxon>Eukaryota</taxon>
        <taxon>Metazoa</taxon>
        <taxon>Ecdysozoa</taxon>
        <taxon>Arthropoda</taxon>
        <taxon>Chelicerata</taxon>
        <taxon>Arachnida</taxon>
        <taxon>Araneae</taxon>
        <taxon>Araneomorphae</taxon>
        <taxon>Entelegynae</taxon>
        <taxon>Araneoidea</taxon>
        <taxon>Nephilidae</taxon>
        <taxon>Nephila</taxon>
    </lineage>
</organism>
<dbReference type="AlphaFoldDB" id="A0A8X6QGW9"/>
<name>A0A8X6QGW9_NEPPI</name>
<reference evidence="3" key="1">
    <citation type="submission" date="2020-08" db="EMBL/GenBank/DDBJ databases">
        <title>Multicomponent nature underlies the extraordinary mechanical properties of spider dragline silk.</title>
        <authorList>
            <person name="Kono N."/>
            <person name="Nakamura H."/>
            <person name="Mori M."/>
            <person name="Yoshida Y."/>
            <person name="Ohtoshi R."/>
            <person name="Malay A.D."/>
            <person name="Moran D.A.P."/>
            <person name="Tomita M."/>
            <person name="Numata K."/>
            <person name="Arakawa K."/>
        </authorList>
    </citation>
    <scope>NUCLEOTIDE SEQUENCE</scope>
</reference>
<keyword evidence="5" id="KW-1185">Reference proteome</keyword>
<evidence type="ECO:0000313" key="3">
    <source>
        <dbReference type="EMBL" id="GFU17942.1"/>
    </source>
</evidence>
<dbReference type="EMBL" id="BMAW01045207">
    <property type="protein sequence ID" value="GFS48526.1"/>
    <property type="molecule type" value="Genomic_DNA"/>
</dbReference>
<evidence type="ECO:0000313" key="5">
    <source>
        <dbReference type="Proteomes" id="UP000887013"/>
    </source>
</evidence>
<accession>A0A8X6QGW9</accession>
<dbReference type="EMBL" id="BMAW01040249">
    <property type="protein sequence ID" value="GFU58983.1"/>
    <property type="molecule type" value="Genomic_DNA"/>
</dbReference>
<evidence type="ECO:0000313" key="1">
    <source>
        <dbReference type="EMBL" id="GFS48526.1"/>
    </source>
</evidence>